<proteinExistence type="predicted"/>
<accession>A0A9W6THX3</accession>
<feature type="domain" description="Tudor" evidence="1">
    <location>
        <begin position="115"/>
        <end position="191"/>
    </location>
</feature>
<evidence type="ECO:0000259" key="1">
    <source>
        <dbReference type="PROSITE" id="PS50304"/>
    </source>
</evidence>
<sequence length="392" mass="43548">MATASASTEETSQRLVSVLKTFARDEATLEEMEYTAELLIATAEEEQVDQDRQKLVGTFVEVLQETEFLDAARLSAIAEQLADVLLGSEGDDSEEDQESPASRRRRLRKERLETQFAIGKSCLVVLEEDDAWHPARITKHIGESDDSENEDDENAMDDRPIEVEVEFIEFGKKQIVREDEMVLDEDVAGREDAEDITGLCEMCERPMNLTAHHVIPRVTHSNNEAPAKIHLAVAENAVSARTKLLVPASARQPTSHLSCLQLTYFVQPKPYYQRCSSLLGGIDPVPTVCKPKHPEEASHSYDTRWKGISWSFETQLQQTLQLTFGNAIAMGSGRSNGCSSCICSYALYSCSTLAKSTRWASSGTLLCNANAIQTDSYYAGLATYNRGESDYI</sequence>
<dbReference type="PANTHER" id="PTHR37827">
    <property type="entry name" value="TUDOR DOMAIN-CONTAINING PROTEIN"/>
    <property type="match status" value="1"/>
</dbReference>
<gene>
    <name evidence="2" type="ORF">Plil01_000288600</name>
</gene>
<dbReference type="AlphaFoldDB" id="A0A9W6THX3"/>
<dbReference type="PROSITE" id="PS50304">
    <property type="entry name" value="TUDOR"/>
    <property type="match status" value="1"/>
</dbReference>
<name>A0A9W6THX3_9STRA</name>
<comment type="caution">
    <text evidence="2">The sequence shown here is derived from an EMBL/GenBank/DDBJ whole genome shotgun (WGS) entry which is preliminary data.</text>
</comment>
<protein>
    <submittedName>
        <fullName evidence="2">Unnamed protein product</fullName>
    </submittedName>
</protein>
<dbReference type="PANTHER" id="PTHR37827:SF1">
    <property type="entry name" value="HNH DOMAIN-CONTAINING PROTEIN"/>
    <property type="match status" value="1"/>
</dbReference>
<dbReference type="Gene3D" id="2.30.30.140">
    <property type="match status" value="1"/>
</dbReference>
<dbReference type="CDD" id="cd20379">
    <property type="entry name" value="Tudor_dTUD-like"/>
    <property type="match status" value="1"/>
</dbReference>
<evidence type="ECO:0000313" key="3">
    <source>
        <dbReference type="Proteomes" id="UP001165083"/>
    </source>
</evidence>
<dbReference type="InterPro" id="IPR002999">
    <property type="entry name" value="Tudor"/>
</dbReference>
<keyword evidence="3" id="KW-1185">Reference proteome</keyword>
<dbReference type="Proteomes" id="UP001165083">
    <property type="component" value="Unassembled WGS sequence"/>
</dbReference>
<dbReference type="EMBL" id="BSXW01000111">
    <property type="protein sequence ID" value="GMF12251.1"/>
    <property type="molecule type" value="Genomic_DNA"/>
</dbReference>
<reference evidence="2" key="1">
    <citation type="submission" date="2023-04" db="EMBL/GenBank/DDBJ databases">
        <title>Phytophthora lilii NBRC 32176.</title>
        <authorList>
            <person name="Ichikawa N."/>
            <person name="Sato H."/>
            <person name="Tonouchi N."/>
        </authorList>
    </citation>
    <scope>NUCLEOTIDE SEQUENCE</scope>
    <source>
        <strain evidence="2">NBRC 32176</strain>
    </source>
</reference>
<organism evidence="2 3">
    <name type="scientific">Phytophthora lilii</name>
    <dbReference type="NCBI Taxonomy" id="2077276"/>
    <lineage>
        <taxon>Eukaryota</taxon>
        <taxon>Sar</taxon>
        <taxon>Stramenopiles</taxon>
        <taxon>Oomycota</taxon>
        <taxon>Peronosporomycetes</taxon>
        <taxon>Peronosporales</taxon>
        <taxon>Peronosporaceae</taxon>
        <taxon>Phytophthora</taxon>
    </lineage>
</organism>
<evidence type="ECO:0000313" key="2">
    <source>
        <dbReference type="EMBL" id="GMF12251.1"/>
    </source>
</evidence>
<dbReference type="OrthoDB" id="4850648at2759"/>